<dbReference type="EMBL" id="LAZR01037619">
    <property type="protein sequence ID" value="KKL21735.1"/>
    <property type="molecule type" value="Genomic_DNA"/>
</dbReference>
<name>A0A0F9BIS1_9ZZZZ</name>
<comment type="caution">
    <text evidence="1">The sequence shown here is derived from an EMBL/GenBank/DDBJ whole genome shotgun (WGS) entry which is preliminary data.</text>
</comment>
<evidence type="ECO:0000313" key="1">
    <source>
        <dbReference type="EMBL" id="KKL21735.1"/>
    </source>
</evidence>
<proteinExistence type="predicted"/>
<sequence length="49" mass="5773">MNKYDYDTLTLKEIRALPRHVQEELKAYINLRLGSLRAKQAVIEKKEKG</sequence>
<dbReference type="AlphaFoldDB" id="A0A0F9BIS1"/>
<protein>
    <submittedName>
        <fullName evidence="1">Uncharacterized protein</fullName>
    </submittedName>
</protein>
<accession>A0A0F9BIS1</accession>
<reference evidence="1" key="1">
    <citation type="journal article" date="2015" name="Nature">
        <title>Complex archaea that bridge the gap between prokaryotes and eukaryotes.</title>
        <authorList>
            <person name="Spang A."/>
            <person name="Saw J.H."/>
            <person name="Jorgensen S.L."/>
            <person name="Zaremba-Niedzwiedzka K."/>
            <person name="Martijn J."/>
            <person name="Lind A.E."/>
            <person name="van Eijk R."/>
            <person name="Schleper C."/>
            <person name="Guy L."/>
            <person name="Ettema T.J."/>
        </authorList>
    </citation>
    <scope>NUCLEOTIDE SEQUENCE</scope>
</reference>
<organism evidence="1">
    <name type="scientific">marine sediment metagenome</name>
    <dbReference type="NCBI Taxonomy" id="412755"/>
    <lineage>
        <taxon>unclassified sequences</taxon>
        <taxon>metagenomes</taxon>
        <taxon>ecological metagenomes</taxon>
    </lineage>
</organism>
<gene>
    <name evidence="1" type="ORF">LCGC14_2442500</name>
</gene>